<comment type="caution">
    <text evidence="2">The sequence shown here is derived from an EMBL/GenBank/DDBJ whole genome shotgun (WGS) entry which is preliminary data.</text>
</comment>
<feature type="region of interest" description="Disordered" evidence="1">
    <location>
        <begin position="104"/>
        <end position="141"/>
    </location>
</feature>
<evidence type="ECO:0000256" key="1">
    <source>
        <dbReference type="SAM" id="MobiDB-lite"/>
    </source>
</evidence>
<gene>
    <name evidence="2" type="ORF">FHG71_22895</name>
</gene>
<evidence type="ECO:0000313" key="2">
    <source>
        <dbReference type="EMBL" id="TNC59344.1"/>
    </source>
</evidence>
<organism evidence="2 3">
    <name type="scientific">Rubellimicrobium roseum</name>
    <dbReference type="NCBI Taxonomy" id="687525"/>
    <lineage>
        <taxon>Bacteria</taxon>
        <taxon>Pseudomonadati</taxon>
        <taxon>Pseudomonadota</taxon>
        <taxon>Alphaproteobacteria</taxon>
        <taxon>Rhodobacterales</taxon>
        <taxon>Roseobacteraceae</taxon>
        <taxon>Rubellimicrobium</taxon>
    </lineage>
</organism>
<accession>A0A5C4N5G0</accession>
<dbReference type="AlphaFoldDB" id="A0A5C4N5G0"/>
<name>A0A5C4N5G0_9RHOB</name>
<dbReference type="Proteomes" id="UP000305709">
    <property type="component" value="Unassembled WGS sequence"/>
</dbReference>
<reference evidence="2 3" key="1">
    <citation type="submission" date="2019-06" db="EMBL/GenBank/DDBJ databases">
        <authorList>
            <person name="Jiang L."/>
        </authorList>
    </citation>
    <scope>NUCLEOTIDE SEQUENCE [LARGE SCALE GENOMIC DNA]</scope>
    <source>
        <strain evidence="2 3">YIM 48858</strain>
    </source>
</reference>
<sequence length="141" mass="16160">MERCAGWFKGCRPIAPRRERLAINFAAVVKLAFLRQYLRTLRPLDRTRLSLNQGERLLIERNGFASRAEILINTRFAADALIDLVIFEARERADRSITRRLLKSPPSVSGARLARTSRPRPRAGITRSSPRPAPRAQFPRR</sequence>
<protein>
    <submittedName>
        <fullName evidence="2">Uncharacterized protein</fullName>
    </submittedName>
</protein>
<dbReference type="EMBL" id="VDFV01000112">
    <property type="protein sequence ID" value="TNC59344.1"/>
    <property type="molecule type" value="Genomic_DNA"/>
</dbReference>
<evidence type="ECO:0000313" key="3">
    <source>
        <dbReference type="Proteomes" id="UP000305709"/>
    </source>
</evidence>
<dbReference type="OrthoDB" id="32553at2"/>
<proteinExistence type="predicted"/>
<feature type="compositionally biased region" description="Low complexity" evidence="1">
    <location>
        <begin position="127"/>
        <end position="141"/>
    </location>
</feature>
<keyword evidence="3" id="KW-1185">Reference proteome</keyword>